<evidence type="ECO:0000313" key="3">
    <source>
        <dbReference type="Proteomes" id="UP000181962"/>
    </source>
</evidence>
<proteinExistence type="predicted"/>
<gene>
    <name evidence="2" type="ORF">BKD09_18095</name>
</gene>
<name>A0A1L3FAH4_BRAJP</name>
<dbReference type="InterPro" id="IPR025351">
    <property type="entry name" value="Pvc16_N"/>
</dbReference>
<dbReference type="AlphaFoldDB" id="A0A1L3FAH4"/>
<organism evidence="2 3">
    <name type="scientific">Bradyrhizobium japonicum</name>
    <dbReference type="NCBI Taxonomy" id="375"/>
    <lineage>
        <taxon>Bacteria</taxon>
        <taxon>Pseudomonadati</taxon>
        <taxon>Pseudomonadota</taxon>
        <taxon>Alphaproteobacteria</taxon>
        <taxon>Hyphomicrobiales</taxon>
        <taxon>Nitrobacteraceae</taxon>
        <taxon>Bradyrhizobium</taxon>
    </lineage>
</organism>
<sequence>MSSPLAIGAVSAVLRNLLDNGLIEAGPAVGGTVNVSAVAPDTIDLASPEEQPRLNLFLHQVTPNPGWHNRSLPSRSSTSGERLTNAPLALDLHYLLTAYARVDCQAEILLGYGMHLLHERPVLDRAAVQRALNPNPLDVAMLPPAFQALAAADLADQAELIKITPAVMGPEEMSRLWAAIQSHYRPTAAYVVSVVLIEATKPAVSPLPVLSRGIIDPATKRDRGVVVNPDTLPPLPTLFAATPQNKQAGARLGEPVVLSGIRLSGSNFHVRLAHPLFPAPFELVPGAPNDDGTELTVTLPNDAAAQAALAPGQWSLTLRLLPTGEANGRETNAVALVIAPALVIAADAGLSLPAATVLRKTAPLRVTATLFSRPQVQPRQRASLVLGTAEATAKPRSAATDPLVFDFPATLPAGAYPARLRIDGVDSLLLDLSGDAPAFDASQTLSVPP</sequence>
<dbReference type="Pfam" id="PF14065">
    <property type="entry name" value="Pvc16_N"/>
    <property type="match status" value="1"/>
</dbReference>
<reference evidence="2 3" key="1">
    <citation type="submission" date="2016-11" db="EMBL/GenBank/DDBJ databases">
        <title>Complete Genome Sequence of Bradyrhizobium sp. strain J5, an isolated from soybean nodule in Hokkaido.</title>
        <authorList>
            <person name="Kanehara K."/>
        </authorList>
    </citation>
    <scope>NUCLEOTIDE SEQUENCE [LARGE SCALE GENOMIC DNA]</scope>
    <source>
        <strain evidence="2 3">J5</strain>
    </source>
</reference>
<protein>
    <recommendedName>
        <fullName evidence="1">Pvc16 N-terminal domain-containing protein</fullName>
    </recommendedName>
</protein>
<feature type="domain" description="Pvc16 N-terminal" evidence="1">
    <location>
        <begin position="9"/>
        <end position="210"/>
    </location>
</feature>
<evidence type="ECO:0000313" key="2">
    <source>
        <dbReference type="EMBL" id="APG10242.1"/>
    </source>
</evidence>
<dbReference type="EMBL" id="CP017637">
    <property type="protein sequence ID" value="APG10242.1"/>
    <property type="molecule type" value="Genomic_DNA"/>
</dbReference>
<accession>A0A1L3FAH4</accession>
<dbReference type="Proteomes" id="UP000181962">
    <property type="component" value="Chromosome"/>
</dbReference>
<evidence type="ECO:0000259" key="1">
    <source>
        <dbReference type="Pfam" id="PF14065"/>
    </source>
</evidence>
<dbReference type="RefSeq" id="WP_071911626.1">
    <property type="nucleotide sequence ID" value="NZ_CP017637.1"/>
</dbReference>
<dbReference type="OrthoDB" id="527247at2"/>